<sequence length="1077" mass="122803">MTLLPIVYDGVQQPELDIVSIPALPTLSPQYKPREHNQWLRQVLSHQIPRARIMTFDYGFTTQGDHNMEAISSWQMLLEQAIALVMGLTMRREGVEHRPIVFVCHSFGAFILKKALIIAKEQHQFRHILENTSGIVFLGCLHDENHPNVEELCIKCAAVELGAMKKAEPLRRSGDWHAIKEVMERFRTLDAPFQVRGFFELKPTMYQVGRFAVVRKSECVHFELCPKHVSSLGWDNEQVLGVDANHEQIITYPPRSDQQFFDILMTTIEGLVDAVCPASTRPAFTCSEEPSNLSEPWQVFQDPPSNVSQLSILSGLDTKSQATPKAVIPCFVTTPYEENPRFVGRDDILHEIHEALAATNGTMESRKTFALAGLGGMGKTQIAIEYTFRYREAYQVILWAHADGKAKLAESYLTFAHELGIANDEKMSPESAKQLVKECLTALDVNWLLVFDNADGDDKEELLKEYLPVGQQGSVLVTTRDFRLIAQMGGIELTVLDTESAVNLLTIMSRFDSSKLDDKEGKEELDAALHIVKRVDCLPLAIMHAANLILSDACSFSEFFEAYNNRELIQDCEEVRLVDQSNGASYRYSLRTVWNMNFDRLQPGPQSLIKTLSYMDPDRIQLRHLAEGVEKVNDPALSFMGNAYKRNKLKSQLLRSSLVSQSEKHKELRMHRLVQASCHLRMDLDQRRESFNNALTIVKNCWPIPPRSAIYDPSLWDAQQALLPHVQSLCAHYIASCEEGNPLIPHETVTWDFAKILYEAGWYCYERGLLGLINDLLLPAEQYCLRHLGKGGGYRILADIYGGIGSLHTESNMFQQAHDSFRKEWDYLKLAFECGELQRPSIWEVFGLARLGNGLHGLNRYKEAEDYYHRALEAWGDLPGDRTVYTTNLAICLWLQGRLNDAERRLRPLVMDKEDATNFRTGYALLALGNVEVSQAQSLTEKGRKKESEAKYKEAMETHLQSLKLYIKTIGPRHHRTADTYHKVGWHLHLWGNYAAALSMLEKALGIYMMNPEHLKNEIARTRYKRGCIYQDMGDRQRGTVEIREAERMRKEIIGSENWQPATGEEDFDAIVQFWSR</sequence>
<dbReference type="EMBL" id="JADFTT010000056">
    <property type="protein sequence ID" value="KAG5770493.1"/>
    <property type="molecule type" value="Genomic_DNA"/>
</dbReference>
<dbReference type="SMART" id="SM00028">
    <property type="entry name" value="TPR"/>
    <property type="match status" value="4"/>
</dbReference>
<dbReference type="OrthoDB" id="6161812at2759"/>
<dbReference type="InterPro" id="IPR002182">
    <property type="entry name" value="NB-ARC"/>
</dbReference>
<dbReference type="Proteomes" id="UP000750502">
    <property type="component" value="Unassembled WGS sequence"/>
</dbReference>
<evidence type="ECO:0008006" key="5">
    <source>
        <dbReference type="Google" id="ProtNLM"/>
    </source>
</evidence>
<feature type="domain" description="NB-ARC" evidence="1">
    <location>
        <begin position="363"/>
        <end position="506"/>
    </location>
</feature>
<proteinExistence type="predicted"/>
<reference evidence="3" key="2">
    <citation type="submission" date="2020-10" db="EMBL/GenBank/DDBJ databases">
        <authorList>
            <person name="Peck L.D."/>
            <person name="Nowell R.W."/>
            <person name="Flood J."/>
            <person name="Ryan M.J."/>
            <person name="Barraclough T.G."/>
        </authorList>
    </citation>
    <scope>NUCLEOTIDE SEQUENCE</scope>
    <source>
        <strain evidence="3">IMI 127659i</strain>
    </source>
</reference>
<dbReference type="PANTHER" id="PTHR35205">
    <property type="entry name" value="NB-ARC AND TPR DOMAIN PROTEIN"/>
    <property type="match status" value="1"/>
</dbReference>
<organism evidence="3 4">
    <name type="scientific">Fusarium xylarioides</name>
    <dbReference type="NCBI Taxonomy" id="221167"/>
    <lineage>
        <taxon>Eukaryota</taxon>
        <taxon>Fungi</taxon>
        <taxon>Dikarya</taxon>
        <taxon>Ascomycota</taxon>
        <taxon>Pezizomycotina</taxon>
        <taxon>Sordariomycetes</taxon>
        <taxon>Hypocreomycetidae</taxon>
        <taxon>Hypocreales</taxon>
        <taxon>Nectriaceae</taxon>
        <taxon>Fusarium</taxon>
        <taxon>Fusarium fujikuroi species complex</taxon>
    </lineage>
</organism>
<protein>
    <recommendedName>
        <fullName evidence="5">NB-ARC domain-containing protein</fullName>
    </recommendedName>
</protein>
<dbReference type="Gene3D" id="3.40.50.300">
    <property type="entry name" value="P-loop containing nucleotide triphosphate hydrolases"/>
    <property type="match status" value="1"/>
</dbReference>
<evidence type="ECO:0000313" key="3">
    <source>
        <dbReference type="EMBL" id="KAG5770493.1"/>
    </source>
</evidence>
<dbReference type="SUPFAM" id="SSF48452">
    <property type="entry name" value="TPR-like"/>
    <property type="match status" value="1"/>
</dbReference>
<reference evidence="3" key="1">
    <citation type="journal article" date="2020" name="bioRxiv">
        <title>Historical genomics reveals the evolutionary mechanisms behind multiple outbreaks of the host-specific coffee wilt pathogen Fusarium xylarioides.</title>
        <authorList>
            <person name="Peck D."/>
            <person name="Nowell R.W."/>
            <person name="Flood J."/>
            <person name="Ryan M.J."/>
            <person name="Barraclough T.G."/>
        </authorList>
    </citation>
    <scope>NUCLEOTIDE SEQUENCE</scope>
    <source>
        <strain evidence="3">IMI 127659i</strain>
    </source>
</reference>
<dbReference type="InterPro" id="IPR011990">
    <property type="entry name" value="TPR-like_helical_dom_sf"/>
</dbReference>
<dbReference type="Pfam" id="PF00931">
    <property type="entry name" value="NB-ARC"/>
    <property type="match status" value="1"/>
</dbReference>
<keyword evidence="4" id="KW-1185">Reference proteome</keyword>
<dbReference type="GO" id="GO:0043531">
    <property type="term" value="F:ADP binding"/>
    <property type="evidence" value="ECO:0007669"/>
    <property type="project" value="InterPro"/>
</dbReference>
<dbReference type="PANTHER" id="PTHR35205:SF1">
    <property type="entry name" value="ZU5 DOMAIN-CONTAINING PROTEIN"/>
    <property type="match status" value="1"/>
</dbReference>
<dbReference type="Gene3D" id="1.25.40.10">
    <property type="entry name" value="Tetratricopeptide repeat domain"/>
    <property type="match status" value="2"/>
</dbReference>
<dbReference type="InterPro" id="IPR027417">
    <property type="entry name" value="P-loop_NTPase"/>
</dbReference>
<dbReference type="InterPro" id="IPR056681">
    <property type="entry name" value="DUF7779"/>
</dbReference>
<accession>A0A9P7L4U8</accession>
<evidence type="ECO:0000313" key="4">
    <source>
        <dbReference type="Proteomes" id="UP000750502"/>
    </source>
</evidence>
<feature type="domain" description="DUF7779" evidence="2">
    <location>
        <begin position="596"/>
        <end position="686"/>
    </location>
</feature>
<evidence type="ECO:0000259" key="2">
    <source>
        <dbReference type="Pfam" id="PF25000"/>
    </source>
</evidence>
<gene>
    <name evidence="3" type="ORF">H9Q72_002658</name>
</gene>
<dbReference type="SUPFAM" id="SSF52540">
    <property type="entry name" value="P-loop containing nucleoside triphosphate hydrolases"/>
    <property type="match status" value="1"/>
</dbReference>
<name>A0A9P7L4U8_9HYPO</name>
<comment type="caution">
    <text evidence="3">The sequence shown here is derived from an EMBL/GenBank/DDBJ whole genome shotgun (WGS) entry which is preliminary data.</text>
</comment>
<dbReference type="Pfam" id="PF13424">
    <property type="entry name" value="TPR_12"/>
    <property type="match status" value="1"/>
</dbReference>
<evidence type="ECO:0000259" key="1">
    <source>
        <dbReference type="Pfam" id="PF00931"/>
    </source>
</evidence>
<dbReference type="Pfam" id="PF25000">
    <property type="entry name" value="DUF7779"/>
    <property type="match status" value="1"/>
</dbReference>
<dbReference type="InterPro" id="IPR019734">
    <property type="entry name" value="TPR_rpt"/>
</dbReference>
<dbReference type="AlphaFoldDB" id="A0A9P7L4U8"/>